<evidence type="ECO:0000313" key="2">
    <source>
        <dbReference type="Proteomes" id="UP000265520"/>
    </source>
</evidence>
<name>A0A392SVV8_9FABA</name>
<dbReference type="EMBL" id="LXQA010446178">
    <property type="protein sequence ID" value="MCI52364.1"/>
    <property type="molecule type" value="Genomic_DNA"/>
</dbReference>
<dbReference type="Proteomes" id="UP000265520">
    <property type="component" value="Unassembled WGS sequence"/>
</dbReference>
<accession>A0A392SVV8</accession>
<sequence>MQGGGAMSSACPPHHRRPDRWRCFGGGSRFVRSFSVSVFLLLSLHQI</sequence>
<evidence type="ECO:0000313" key="1">
    <source>
        <dbReference type="EMBL" id="MCI52364.1"/>
    </source>
</evidence>
<keyword evidence="2" id="KW-1185">Reference proteome</keyword>
<proteinExistence type="predicted"/>
<protein>
    <submittedName>
        <fullName evidence="1">Uncharacterized protein</fullName>
    </submittedName>
</protein>
<comment type="caution">
    <text evidence="1">The sequence shown here is derived from an EMBL/GenBank/DDBJ whole genome shotgun (WGS) entry which is preliminary data.</text>
</comment>
<organism evidence="1 2">
    <name type="scientific">Trifolium medium</name>
    <dbReference type="NCBI Taxonomy" id="97028"/>
    <lineage>
        <taxon>Eukaryota</taxon>
        <taxon>Viridiplantae</taxon>
        <taxon>Streptophyta</taxon>
        <taxon>Embryophyta</taxon>
        <taxon>Tracheophyta</taxon>
        <taxon>Spermatophyta</taxon>
        <taxon>Magnoliopsida</taxon>
        <taxon>eudicotyledons</taxon>
        <taxon>Gunneridae</taxon>
        <taxon>Pentapetalae</taxon>
        <taxon>rosids</taxon>
        <taxon>fabids</taxon>
        <taxon>Fabales</taxon>
        <taxon>Fabaceae</taxon>
        <taxon>Papilionoideae</taxon>
        <taxon>50 kb inversion clade</taxon>
        <taxon>NPAAA clade</taxon>
        <taxon>Hologalegina</taxon>
        <taxon>IRL clade</taxon>
        <taxon>Trifolieae</taxon>
        <taxon>Trifolium</taxon>
    </lineage>
</organism>
<reference evidence="1 2" key="1">
    <citation type="journal article" date="2018" name="Front. Plant Sci.">
        <title>Red Clover (Trifolium pratense) and Zigzag Clover (T. medium) - A Picture of Genomic Similarities and Differences.</title>
        <authorList>
            <person name="Dluhosova J."/>
            <person name="Istvanek J."/>
            <person name="Nedelnik J."/>
            <person name="Repkova J."/>
        </authorList>
    </citation>
    <scope>NUCLEOTIDE SEQUENCE [LARGE SCALE GENOMIC DNA]</scope>
    <source>
        <strain evidence="2">cv. 10/8</strain>
        <tissue evidence="1">Leaf</tissue>
    </source>
</reference>
<dbReference type="AlphaFoldDB" id="A0A392SVV8"/>